<dbReference type="PANTHER" id="PTHR11247:SF76">
    <property type="entry name" value="ALPHA_BETA-HYDROLASES SUPERFAMILY PROTEIN"/>
    <property type="match status" value="1"/>
</dbReference>
<evidence type="ECO:0000256" key="1">
    <source>
        <dbReference type="ARBA" id="ARBA00022801"/>
    </source>
</evidence>
<dbReference type="InterPro" id="IPR029058">
    <property type="entry name" value="AB_hydrolase_fold"/>
</dbReference>
<organism evidence="3 4">
    <name type="scientific">Brassica napus</name>
    <name type="common">Rape</name>
    <dbReference type="NCBI Taxonomy" id="3708"/>
    <lineage>
        <taxon>Eukaryota</taxon>
        <taxon>Viridiplantae</taxon>
        <taxon>Streptophyta</taxon>
        <taxon>Embryophyta</taxon>
        <taxon>Tracheophyta</taxon>
        <taxon>Spermatophyta</taxon>
        <taxon>Magnoliopsida</taxon>
        <taxon>eudicotyledons</taxon>
        <taxon>Gunneridae</taxon>
        <taxon>Pentapetalae</taxon>
        <taxon>rosids</taxon>
        <taxon>malvids</taxon>
        <taxon>Brassicales</taxon>
        <taxon>Brassicaceae</taxon>
        <taxon>Brassiceae</taxon>
        <taxon>Brassica</taxon>
    </lineage>
</organism>
<dbReference type="SUPFAM" id="SSF53474">
    <property type="entry name" value="alpha/beta-Hydrolases"/>
    <property type="match status" value="2"/>
</dbReference>
<reference evidence="3 4" key="1">
    <citation type="submission" date="2021-05" db="EMBL/GenBank/DDBJ databases">
        <title>Genome Assembly of Synthetic Allotetraploid Brassica napus Reveals Homoeologous Exchanges between Subgenomes.</title>
        <authorList>
            <person name="Davis J.T."/>
        </authorList>
    </citation>
    <scope>NUCLEOTIDE SEQUENCE [LARGE SCALE GENOMIC DNA]</scope>
    <source>
        <strain evidence="4">cv. Da-Ae</strain>
        <tissue evidence="3">Seedling</tissue>
    </source>
</reference>
<keyword evidence="2" id="KW-0472">Membrane</keyword>
<gene>
    <name evidence="3" type="ORF">HID58_001795</name>
</gene>
<evidence type="ECO:0000313" key="3">
    <source>
        <dbReference type="EMBL" id="KAH0942158.1"/>
    </source>
</evidence>
<evidence type="ECO:0000256" key="2">
    <source>
        <dbReference type="SAM" id="Phobius"/>
    </source>
</evidence>
<keyword evidence="1" id="KW-0378">Hydrolase</keyword>
<sequence>MSKYLEHSKYLPKLNNERPNERNSIYKERFTSLHNLILVMFQGDKVVMPKESCWFGYYPDGATTPLLPPQQTKLYTEDWIGLKTLDAAGKVKFVGVPGEHLQMAHDDVVKHVVPYLQNNPTLAIVISLSSSMDKSFKRSAIFVTFTIFFFTPVSISVPFIHLHGINDQCSSVEARSFTQLLRNLSSSPGYCLEIGNGEKDSMYMPLMQQASIACEKVKQMKELSQGYNIVAQSQGNMVARGLIEFCDDAPPVLNYVSLGGPHAGISIIPKCPAGAEISEYMEHSKFLPKLNNERPNERNSTYKERFTSLLVFMGFTGFTDLVRSSWVSQASQTWSFEGDTIVVPRETCWFGFYPEGATAPLLPPQKTKLYTEDWIGLKTLDDAGKVKFVGVPGDHLEMAHDDVVKYVVPYLQNQLAFSS</sequence>
<dbReference type="PANTHER" id="PTHR11247">
    <property type="entry name" value="PALMITOYL-PROTEIN THIOESTERASE/DOLICHYLDIPHOSPHATASE 1"/>
    <property type="match status" value="1"/>
</dbReference>
<name>A0ABQ8EN75_BRANA</name>
<evidence type="ECO:0000313" key="4">
    <source>
        <dbReference type="Proteomes" id="UP000824890"/>
    </source>
</evidence>
<comment type="caution">
    <text evidence="3">The sequence shown here is derived from an EMBL/GenBank/DDBJ whole genome shotgun (WGS) entry which is preliminary data.</text>
</comment>
<proteinExistence type="predicted"/>
<feature type="transmembrane region" description="Helical" evidence="2">
    <location>
        <begin position="140"/>
        <end position="160"/>
    </location>
</feature>
<dbReference type="Proteomes" id="UP000824890">
    <property type="component" value="Unassembled WGS sequence"/>
</dbReference>
<protein>
    <submittedName>
        <fullName evidence="3">Uncharacterized protein</fullName>
    </submittedName>
</protein>
<keyword evidence="2" id="KW-0812">Transmembrane</keyword>
<keyword evidence="4" id="KW-1185">Reference proteome</keyword>
<dbReference type="Gene3D" id="3.40.50.1820">
    <property type="entry name" value="alpha/beta hydrolase"/>
    <property type="match status" value="3"/>
</dbReference>
<accession>A0ABQ8EN75</accession>
<keyword evidence="2" id="KW-1133">Transmembrane helix</keyword>
<dbReference type="Pfam" id="PF02089">
    <property type="entry name" value="Palm_thioest"/>
    <property type="match status" value="4"/>
</dbReference>
<dbReference type="EMBL" id="JAGKQM010000001">
    <property type="protein sequence ID" value="KAH0942158.1"/>
    <property type="molecule type" value="Genomic_DNA"/>
</dbReference>